<organism evidence="1">
    <name type="scientific">Escherichia coli</name>
    <dbReference type="NCBI Taxonomy" id="562"/>
    <lineage>
        <taxon>Bacteria</taxon>
        <taxon>Pseudomonadati</taxon>
        <taxon>Pseudomonadota</taxon>
        <taxon>Gammaproteobacteria</taxon>
        <taxon>Enterobacterales</taxon>
        <taxon>Enterobacteriaceae</taxon>
        <taxon>Escherichia</taxon>
    </lineage>
</organism>
<dbReference type="PANTHER" id="PTHR10724">
    <property type="entry name" value="30S RIBOSOMAL PROTEIN S1"/>
    <property type="match status" value="1"/>
</dbReference>
<dbReference type="PANTHER" id="PTHR10724:SF10">
    <property type="entry name" value="S1 RNA-BINDING DOMAIN-CONTAINING PROTEIN 1"/>
    <property type="match status" value="1"/>
</dbReference>
<protein>
    <submittedName>
        <fullName evidence="1">RNA-binding transcriptional accessory protein</fullName>
    </submittedName>
</protein>
<sequence length="101" mass="11652">GLDEEVIQEIHQMYTYNIELNKRKEAIIKILEEKKLLTAELKTKIDEVDTKAALENIYEPFKVGKKTKATEAIALGLEQLALSILEAENPRFNPYKEAEKY</sequence>
<feature type="non-terminal residue" evidence="1">
    <location>
        <position position="101"/>
    </location>
</feature>
<dbReference type="GO" id="GO:0006412">
    <property type="term" value="P:translation"/>
    <property type="evidence" value="ECO:0007669"/>
    <property type="project" value="TreeGrafter"/>
</dbReference>
<gene>
    <name evidence="1" type="ORF">G3563_28080</name>
</gene>
<dbReference type="EMBL" id="JAAHTE010000472">
    <property type="protein sequence ID" value="NEU02856.1"/>
    <property type="molecule type" value="Genomic_DNA"/>
</dbReference>
<comment type="caution">
    <text evidence="1">The sequence shown here is derived from an EMBL/GenBank/DDBJ whole genome shotgun (WGS) entry which is preliminary data.</text>
</comment>
<dbReference type="InterPro" id="IPR023319">
    <property type="entry name" value="Tex-like_HTH_dom_sf"/>
</dbReference>
<name>A0A6D1ACF1_ECOLX</name>
<proteinExistence type="predicted"/>
<reference evidence="1" key="1">
    <citation type="submission" date="2020-02" db="EMBL/GenBank/DDBJ databases">
        <title>Investigating the Use of Bacteriophages as New Decolonization Strategy for Intestinal Carriage of CTX-M-15-producing ST131 Escherichia coli: an In Vitro Continuous Culture System Model.</title>
        <authorList>
            <person name="Bernasconi O.J."/>
            <person name="Campos-Madueno E.I."/>
            <person name="Dona V."/>
            <person name="Perreten V."/>
            <person name="Carattoli A."/>
            <person name="Endimiani A."/>
        </authorList>
    </citation>
    <scope>NUCLEOTIDE SEQUENCE</scope>
    <source>
        <strain evidence="1">4901.28</strain>
    </source>
</reference>
<evidence type="ECO:0000313" key="1">
    <source>
        <dbReference type="EMBL" id="NEU02856.1"/>
    </source>
</evidence>
<accession>A0A6D1ACF1</accession>
<dbReference type="AlphaFoldDB" id="A0A6D1ACF1"/>
<dbReference type="Gene3D" id="1.10.10.650">
    <property type="entry name" value="RuvA domain 2-like"/>
    <property type="match status" value="1"/>
</dbReference>
<dbReference type="InterPro" id="IPR050437">
    <property type="entry name" value="Ribos_protein_bS1-like"/>
</dbReference>
<dbReference type="GO" id="GO:0003729">
    <property type="term" value="F:mRNA binding"/>
    <property type="evidence" value="ECO:0007669"/>
    <property type="project" value="TreeGrafter"/>
</dbReference>
<feature type="non-terminal residue" evidence="1">
    <location>
        <position position="1"/>
    </location>
</feature>
<dbReference type="GO" id="GO:0003735">
    <property type="term" value="F:structural constituent of ribosome"/>
    <property type="evidence" value="ECO:0007669"/>
    <property type="project" value="TreeGrafter"/>
</dbReference>
<dbReference type="SUPFAM" id="SSF158832">
    <property type="entry name" value="Tex N-terminal region-like"/>
    <property type="match status" value="1"/>
</dbReference>